<comment type="cofactor">
    <cofactor evidence="2 12">
        <name>Mg(2+)</name>
        <dbReference type="ChEBI" id="CHEBI:18420"/>
    </cofactor>
</comment>
<feature type="binding site" evidence="12">
    <location>
        <position position="8"/>
    </location>
    <ligand>
        <name>Mg(2+)</name>
        <dbReference type="ChEBI" id="CHEBI:18420"/>
    </ligand>
</feature>
<dbReference type="Pfam" id="PF08282">
    <property type="entry name" value="Hydrolase_3"/>
    <property type="match status" value="1"/>
</dbReference>
<keyword evidence="7 12" id="KW-0479">Metal-binding</keyword>
<evidence type="ECO:0000256" key="4">
    <source>
        <dbReference type="ARBA" id="ARBA00011881"/>
    </source>
</evidence>
<dbReference type="PANTHER" id="PTHR21485:SF6">
    <property type="entry name" value="N-ACYLNEURAMINATE CYTIDYLYLTRANSFERASE-RELATED"/>
    <property type="match status" value="1"/>
</dbReference>
<evidence type="ECO:0000256" key="3">
    <source>
        <dbReference type="ARBA" id="ARBA00005893"/>
    </source>
</evidence>
<dbReference type="InterPro" id="IPR036412">
    <property type="entry name" value="HAD-like_sf"/>
</dbReference>
<dbReference type="GO" id="GO:0009103">
    <property type="term" value="P:lipopolysaccharide biosynthetic process"/>
    <property type="evidence" value="ECO:0007669"/>
    <property type="project" value="UniProtKB-KW"/>
</dbReference>
<dbReference type="KEGG" id="smas:HUE87_06510"/>
<name>A0A7S7LY52_9BACT</name>
<evidence type="ECO:0000256" key="1">
    <source>
        <dbReference type="ARBA" id="ARBA00000898"/>
    </source>
</evidence>
<sequence>MIKLIVLDVDGCLTDGGVVYSSDGNESKKFNIKDGLGISTWVKMGKQVAIITGRNSKIVERRAKELGVQHLYQGVVDKDRVLKEIVDSLGLKFYEVAAIGDDLNDFGMLNLVGRSFTPKNGVKEIKGIVDTALTSKGGDGAVREMIDTIVEEDDLKDQFLAVWI</sequence>
<comment type="catalytic activity">
    <reaction evidence="1">
        <text>3-deoxy-alpha-D-manno-2-octulosonate-8-phosphate + H2O = 3-deoxy-alpha-D-manno-oct-2-ulosonate + phosphate</text>
        <dbReference type="Rhea" id="RHEA:11500"/>
        <dbReference type="ChEBI" id="CHEBI:15377"/>
        <dbReference type="ChEBI" id="CHEBI:43474"/>
        <dbReference type="ChEBI" id="CHEBI:85985"/>
        <dbReference type="ChEBI" id="CHEBI:85986"/>
        <dbReference type="EC" id="3.1.3.45"/>
    </reaction>
</comment>
<dbReference type="InterPro" id="IPR006549">
    <property type="entry name" value="HAD-SF_hydro_IIIA"/>
</dbReference>
<dbReference type="Proteomes" id="UP000593836">
    <property type="component" value="Chromosome"/>
</dbReference>
<dbReference type="GO" id="GO:0019143">
    <property type="term" value="F:3-deoxy-manno-octulosonate-8-phosphatase activity"/>
    <property type="evidence" value="ECO:0007669"/>
    <property type="project" value="UniProtKB-EC"/>
</dbReference>
<dbReference type="InterPro" id="IPR050793">
    <property type="entry name" value="CMP-NeuNAc_synthase"/>
</dbReference>
<reference evidence="13 14" key="1">
    <citation type="submission" date="2020-05" db="EMBL/GenBank/DDBJ databases">
        <title>Sulfurimonas marisnigri, sp. nov., and Sulfurimonas baltica, sp. nov., manganese oxide reducing chemolithoautotrophs of the class Epsilonproteobacteria isolated from the pelagic redoxclines of the Black and Baltic Seas and emended description of the genus Sulfurimonas.</title>
        <authorList>
            <person name="Henkel J.V."/>
            <person name="Laudan C."/>
            <person name="Werner J."/>
            <person name="Neu T."/>
            <person name="Plewe S."/>
            <person name="Sproer C."/>
            <person name="Bunk B."/>
            <person name="Schulz-Vogt H.N."/>
        </authorList>
    </citation>
    <scope>NUCLEOTIDE SEQUENCE [LARGE SCALE GENOMIC DNA]</scope>
    <source>
        <strain evidence="13 14">SoZ1</strain>
    </source>
</reference>
<evidence type="ECO:0000256" key="8">
    <source>
        <dbReference type="ARBA" id="ARBA00022801"/>
    </source>
</evidence>
<evidence type="ECO:0000256" key="7">
    <source>
        <dbReference type="ARBA" id="ARBA00022723"/>
    </source>
</evidence>
<dbReference type="FunFam" id="3.40.50.1000:FF:000029">
    <property type="entry name" value="3-deoxy-D-manno-octulosonate 8-phosphate phosphatase KdsC"/>
    <property type="match status" value="1"/>
</dbReference>
<comment type="subunit">
    <text evidence="4">Homotetramer.</text>
</comment>
<evidence type="ECO:0000313" key="13">
    <source>
        <dbReference type="EMBL" id="QOY53575.1"/>
    </source>
</evidence>
<dbReference type="CDD" id="cd01630">
    <property type="entry name" value="HAD_KDO-like"/>
    <property type="match status" value="1"/>
</dbReference>
<dbReference type="SFLD" id="SFLDG01136">
    <property type="entry name" value="C1.6:_Phosphoserine_Phosphatas"/>
    <property type="match status" value="1"/>
</dbReference>
<dbReference type="NCBIfam" id="TIGR01662">
    <property type="entry name" value="HAD-SF-IIIA"/>
    <property type="match status" value="1"/>
</dbReference>
<dbReference type="PIRSF" id="PIRSF006118">
    <property type="entry name" value="KDO8-P_Ptase"/>
    <property type="match status" value="1"/>
</dbReference>
<dbReference type="SUPFAM" id="SSF56784">
    <property type="entry name" value="HAD-like"/>
    <property type="match status" value="1"/>
</dbReference>
<dbReference type="EMBL" id="CP054493">
    <property type="protein sequence ID" value="QOY53575.1"/>
    <property type="molecule type" value="Genomic_DNA"/>
</dbReference>
<dbReference type="SFLD" id="SFLDG01138">
    <property type="entry name" value="C1.6.2:_Deoxy-d-mannose-octulo"/>
    <property type="match status" value="1"/>
</dbReference>
<evidence type="ECO:0000256" key="11">
    <source>
        <dbReference type="ARBA" id="ARBA00031051"/>
    </source>
</evidence>
<evidence type="ECO:0000256" key="9">
    <source>
        <dbReference type="ARBA" id="ARBA00022842"/>
    </source>
</evidence>
<dbReference type="PANTHER" id="PTHR21485">
    <property type="entry name" value="HAD SUPERFAMILY MEMBERS CMAS AND KDSC"/>
    <property type="match status" value="1"/>
</dbReference>
<dbReference type="GO" id="GO:0008781">
    <property type="term" value="F:N-acylneuraminate cytidylyltransferase activity"/>
    <property type="evidence" value="ECO:0007669"/>
    <property type="project" value="TreeGrafter"/>
</dbReference>
<feature type="binding site" evidence="12">
    <location>
        <position position="10"/>
    </location>
    <ligand>
        <name>substrate</name>
    </ligand>
</feature>
<organism evidence="13 14">
    <name type="scientific">Candidatus Sulfurimonas marisnigri</name>
    <dbReference type="NCBI Taxonomy" id="2740405"/>
    <lineage>
        <taxon>Bacteria</taxon>
        <taxon>Pseudomonadati</taxon>
        <taxon>Campylobacterota</taxon>
        <taxon>Epsilonproteobacteria</taxon>
        <taxon>Campylobacterales</taxon>
        <taxon>Sulfurimonadaceae</taxon>
        <taxon>Sulfurimonas</taxon>
    </lineage>
</organism>
<evidence type="ECO:0000256" key="12">
    <source>
        <dbReference type="PIRSR" id="PIRSR006118-2"/>
    </source>
</evidence>
<feature type="binding site" evidence="12">
    <location>
        <position position="101"/>
    </location>
    <ligand>
        <name>Mg(2+)</name>
        <dbReference type="ChEBI" id="CHEBI:18420"/>
    </ligand>
</feature>
<dbReference type="Gene3D" id="3.40.50.1000">
    <property type="entry name" value="HAD superfamily/HAD-like"/>
    <property type="match status" value="1"/>
</dbReference>
<dbReference type="EC" id="3.1.3.45" evidence="5"/>
<protein>
    <recommendedName>
        <fullName evidence="6">3-deoxy-D-manno-octulosonate 8-phosphate phosphatase KdsC</fullName>
        <ecNumber evidence="5">3.1.3.45</ecNumber>
    </recommendedName>
    <alternativeName>
        <fullName evidence="11">KDO 8-P phosphatase</fullName>
    </alternativeName>
</protein>
<evidence type="ECO:0000313" key="14">
    <source>
        <dbReference type="Proteomes" id="UP000593836"/>
    </source>
</evidence>
<keyword evidence="10" id="KW-0448">Lipopolysaccharide biosynthesis</keyword>
<dbReference type="GO" id="GO:0046872">
    <property type="term" value="F:metal ion binding"/>
    <property type="evidence" value="ECO:0007669"/>
    <property type="project" value="UniProtKB-KW"/>
</dbReference>
<keyword evidence="8 13" id="KW-0378">Hydrolase</keyword>
<dbReference type="InterPro" id="IPR023214">
    <property type="entry name" value="HAD_sf"/>
</dbReference>
<dbReference type="SFLD" id="SFLDS00003">
    <property type="entry name" value="Haloacid_Dehalogenase"/>
    <property type="match status" value="1"/>
</dbReference>
<keyword evidence="9 12" id="KW-0460">Magnesium</keyword>
<comment type="similarity">
    <text evidence="3">Belongs to the KdsC family.</text>
</comment>
<evidence type="ECO:0000256" key="5">
    <source>
        <dbReference type="ARBA" id="ARBA00013066"/>
    </source>
</evidence>
<dbReference type="RefSeq" id="WP_194365410.1">
    <property type="nucleotide sequence ID" value="NZ_CP054493.1"/>
</dbReference>
<evidence type="ECO:0000256" key="10">
    <source>
        <dbReference type="ARBA" id="ARBA00022985"/>
    </source>
</evidence>
<accession>A0A7S7LY52</accession>
<dbReference type="NCBIfam" id="TIGR01670">
    <property type="entry name" value="KdsC-phosphatas"/>
    <property type="match status" value="1"/>
</dbReference>
<evidence type="ECO:0000256" key="6">
    <source>
        <dbReference type="ARBA" id="ARBA00020092"/>
    </source>
</evidence>
<keyword evidence="14" id="KW-1185">Reference proteome</keyword>
<evidence type="ECO:0000256" key="2">
    <source>
        <dbReference type="ARBA" id="ARBA00001946"/>
    </source>
</evidence>
<gene>
    <name evidence="13" type="ORF">HUE87_06510</name>
</gene>
<proteinExistence type="inferred from homology"/>
<dbReference type="InterPro" id="IPR010023">
    <property type="entry name" value="KdsC_fam"/>
</dbReference>
<dbReference type="AlphaFoldDB" id="A0A7S7LY52"/>